<name>A0A2N4T2C2_9MICC</name>
<reference evidence="3 4" key="1">
    <citation type="submission" date="2015-12" db="EMBL/GenBank/DDBJ databases">
        <authorList>
            <person name="Shamseldin A."/>
            <person name="Moawad H."/>
            <person name="Abd El-Rahim W.M."/>
            <person name="Sadowsky M.J."/>
        </authorList>
    </citation>
    <scope>NUCLEOTIDE SEQUENCE [LARGE SCALE GENOMIC DNA]</scope>
    <source>
        <strain evidence="3 4">S43</strain>
    </source>
</reference>
<evidence type="ECO:0000259" key="2">
    <source>
        <dbReference type="Pfam" id="PF00122"/>
    </source>
</evidence>
<dbReference type="SUPFAM" id="SSF81653">
    <property type="entry name" value="Calcium ATPase, transduction domain A"/>
    <property type="match status" value="1"/>
</dbReference>
<dbReference type="AlphaFoldDB" id="A0A2N4T2C2"/>
<gene>
    <name evidence="3" type="ORF">AUQ48_09200</name>
</gene>
<organism evidence="3 4">
    <name type="scientific">Kocuria flava</name>
    <dbReference type="NCBI Taxonomy" id="446860"/>
    <lineage>
        <taxon>Bacteria</taxon>
        <taxon>Bacillati</taxon>
        <taxon>Actinomycetota</taxon>
        <taxon>Actinomycetes</taxon>
        <taxon>Micrococcales</taxon>
        <taxon>Micrococcaceae</taxon>
        <taxon>Kocuria</taxon>
    </lineage>
</organism>
<accession>A0A2N4T2C2</accession>
<dbReference type="Pfam" id="PF00122">
    <property type="entry name" value="E1-E2_ATPase"/>
    <property type="match status" value="1"/>
</dbReference>
<dbReference type="InterPro" id="IPR008250">
    <property type="entry name" value="ATPase_P-typ_transduc_dom_A_sf"/>
</dbReference>
<comment type="caution">
    <text evidence="3">The sequence shown here is derived from an EMBL/GenBank/DDBJ whole genome shotgun (WGS) entry which is preliminary data.</text>
</comment>
<dbReference type="Proteomes" id="UP000234632">
    <property type="component" value="Unassembled WGS sequence"/>
</dbReference>
<evidence type="ECO:0000313" key="3">
    <source>
        <dbReference type="EMBL" id="PLC12384.1"/>
    </source>
</evidence>
<dbReference type="InterPro" id="IPR059000">
    <property type="entry name" value="ATPase_P-type_domA"/>
</dbReference>
<sequence length="73" mass="7821">MAEDAVAALAELTAASSTVLRDGRLTTVPSAELVPGDLLVLAEGTRWARTPACSVRRRYGCRRPPSPASRRRS</sequence>
<proteinExistence type="predicted"/>
<evidence type="ECO:0000256" key="1">
    <source>
        <dbReference type="ARBA" id="ARBA00004141"/>
    </source>
</evidence>
<dbReference type="EMBL" id="LOMZ01000001">
    <property type="protein sequence ID" value="PLC12384.1"/>
    <property type="molecule type" value="Genomic_DNA"/>
</dbReference>
<comment type="subcellular location">
    <subcellularLocation>
        <location evidence="1">Membrane</location>
        <topology evidence="1">Multi-pass membrane protein</topology>
    </subcellularLocation>
</comment>
<protein>
    <recommendedName>
        <fullName evidence="2">P-type ATPase A domain-containing protein</fullName>
    </recommendedName>
</protein>
<evidence type="ECO:0000313" key="4">
    <source>
        <dbReference type="Proteomes" id="UP000234632"/>
    </source>
</evidence>
<feature type="domain" description="P-type ATPase A" evidence="2">
    <location>
        <begin position="11"/>
        <end position="45"/>
    </location>
</feature>
<dbReference type="Gene3D" id="2.70.150.10">
    <property type="entry name" value="Calcium-transporting ATPase, cytoplasmic transduction domain A"/>
    <property type="match status" value="1"/>
</dbReference>